<keyword evidence="4" id="KW-1185">Reference proteome</keyword>
<dbReference type="PANTHER" id="PTHR43189">
    <property type="entry name" value="ZINC-TYPE ALCOHOL DEHYDROGENASE-LIKE PROTEIN C1198.01-RELATED"/>
    <property type="match status" value="1"/>
</dbReference>
<dbReference type="InterPro" id="IPR011032">
    <property type="entry name" value="GroES-like_sf"/>
</dbReference>
<dbReference type="InterPro" id="IPR013154">
    <property type="entry name" value="ADH-like_N"/>
</dbReference>
<dbReference type="GO" id="GO:0016491">
    <property type="term" value="F:oxidoreductase activity"/>
    <property type="evidence" value="ECO:0007669"/>
    <property type="project" value="UniProtKB-KW"/>
</dbReference>
<dbReference type="EMBL" id="QGDL01000018">
    <property type="protein sequence ID" value="PWJ22594.1"/>
    <property type="molecule type" value="Genomic_DNA"/>
</dbReference>
<dbReference type="InterPro" id="IPR013149">
    <property type="entry name" value="ADH-like_C"/>
</dbReference>
<evidence type="ECO:0000256" key="1">
    <source>
        <dbReference type="ARBA" id="ARBA00023002"/>
    </source>
</evidence>
<dbReference type="SUPFAM" id="SSF51735">
    <property type="entry name" value="NAD(P)-binding Rossmann-fold domains"/>
    <property type="match status" value="1"/>
</dbReference>
<proteinExistence type="predicted"/>
<evidence type="ECO:0000259" key="2">
    <source>
        <dbReference type="SMART" id="SM00829"/>
    </source>
</evidence>
<name>A0A2Y9BL43_9FIRM</name>
<accession>A0A2Y9BL43</accession>
<dbReference type="SUPFAM" id="SSF50129">
    <property type="entry name" value="GroES-like"/>
    <property type="match status" value="1"/>
</dbReference>
<keyword evidence="1" id="KW-0560">Oxidoreductase</keyword>
<dbReference type="OrthoDB" id="9769198at2"/>
<organism evidence="3 4">
    <name type="scientific">Faecalicatena orotica</name>
    <dbReference type="NCBI Taxonomy" id="1544"/>
    <lineage>
        <taxon>Bacteria</taxon>
        <taxon>Bacillati</taxon>
        <taxon>Bacillota</taxon>
        <taxon>Clostridia</taxon>
        <taxon>Lachnospirales</taxon>
        <taxon>Lachnospiraceae</taxon>
        <taxon>Faecalicatena</taxon>
    </lineage>
</organism>
<dbReference type="InterPro" id="IPR020843">
    <property type="entry name" value="ER"/>
</dbReference>
<dbReference type="Proteomes" id="UP000245845">
    <property type="component" value="Unassembled WGS sequence"/>
</dbReference>
<evidence type="ECO:0000313" key="3">
    <source>
        <dbReference type="EMBL" id="PWJ22594.1"/>
    </source>
</evidence>
<dbReference type="Gene3D" id="3.40.50.720">
    <property type="entry name" value="NAD(P)-binding Rossmann-like Domain"/>
    <property type="match status" value="1"/>
</dbReference>
<evidence type="ECO:0000313" key="4">
    <source>
        <dbReference type="Proteomes" id="UP000245845"/>
    </source>
</evidence>
<dbReference type="Pfam" id="PF08240">
    <property type="entry name" value="ADH_N"/>
    <property type="match status" value="1"/>
</dbReference>
<gene>
    <name evidence="3" type="ORF">A8806_11849</name>
</gene>
<reference evidence="3 4" key="1">
    <citation type="submission" date="2018-05" db="EMBL/GenBank/DDBJ databases">
        <title>The Hungate 1000. A catalogue of reference genomes from the rumen microbiome.</title>
        <authorList>
            <person name="Kelly W."/>
        </authorList>
    </citation>
    <scope>NUCLEOTIDE SEQUENCE [LARGE SCALE GENOMIC DNA]</scope>
    <source>
        <strain evidence="3 4">NLAE-zl-C242</strain>
    </source>
</reference>
<dbReference type="Pfam" id="PF00107">
    <property type="entry name" value="ADH_zinc_N"/>
    <property type="match status" value="1"/>
</dbReference>
<protein>
    <submittedName>
        <fullName evidence="3">(R,R)-butanediol dehydrogenase/meso-butanediol dehydrogenase/diacetyl reductase/L-iditol 2-dehydrogenase</fullName>
    </submittedName>
</protein>
<comment type="caution">
    <text evidence="3">The sequence shown here is derived from an EMBL/GenBank/DDBJ whole genome shotgun (WGS) entry which is preliminary data.</text>
</comment>
<dbReference type="Gene3D" id="3.90.180.10">
    <property type="entry name" value="Medium-chain alcohol dehydrogenases, catalytic domain"/>
    <property type="match status" value="1"/>
</dbReference>
<sequence>MKAAIYLGRKQVEVRELPLPECGGNDVLIKNIYSSICGTDVAVYQHGANTGHRIAVGGEFGHETVSRVAAVGKNVTEFQIGERVYPYPRYAKNDTRRAGTIGGFSEYILVPQAKKNYSLYDVPEHISDRLACLIEPFTVGCRAARRGQPKPGEKAIVFGCGTIGLAAAVALKHFGVEQVMVCDLSDYRLHIAGELGFDNCNTVKEPMWEKAEEYFGKAPALMGDTADVDIFLDAAGHESILEDFMAHGKIESRFVSVAVNNSMRQLDLLHMTYAQKSIIGSGGYFPEDVKDVMDMMAGGRWNLESIITHEFSIDEIDKAIRTASDADHALNVAIRF</sequence>
<dbReference type="AlphaFoldDB" id="A0A2Y9BL43"/>
<dbReference type="SMART" id="SM00829">
    <property type="entry name" value="PKS_ER"/>
    <property type="match status" value="1"/>
</dbReference>
<dbReference type="InterPro" id="IPR036291">
    <property type="entry name" value="NAD(P)-bd_dom_sf"/>
</dbReference>
<dbReference type="PANTHER" id="PTHR43189:SF1">
    <property type="entry name" value="ZINC-TYPE ALCOHOL DEHYDROGENASE-LIKE PROTEIN C1198.01"/>
    <property type="match status" value="1"/>
</dbReference>
<feature type="domain" description="Enoyl reductase (ER)" evidence="2">
    <location>
        <begin position="8"/>
        <end position="334"/>
    </location>
</feature>